<feature type="region of interest" description="Disordered" evidence="1">
    <location>
        <begin position="51"/>
        <end position="76"/>
    </location>
</feature>
<protein>
    <submittedName>
        <fullName evidence="2">Uncharacterized protein</fullName>
    </submittedName>
</protein>
<feature type="region of interest" description="Disordered" evidence="1">
    <location>
        <begin position="122"/>
        <end position="151"/>
    </location>
</feature>
<dbReference type="Proteomes" id="UP001202943">
    <property type="component" value="Unassembled WGS sequence"/>
</dbReference>
<gene>
    <name evidence="2" type="ORF">M8C81_12000</name>
</gene>
<evidence type="ECO:0000313" key="2">
    <source>
        <dbReference type="EMBL" id="MCO1621323.1"/>
    </source>
</evidence>
<reference evidence="2" key="1">
    <citation type="submission" date="2022-05" db="EMBL/GenBank/DDBJ databases">
        <authorList>
            <person name="Yi M."/>
        </authorList>
    </citation>
    <scope>NUCLEOTIDE SEQUENCE</scope>
    <source>
        <strain evidence="2">DS2</strain>
    </source>
</reference>
<evidence type="ECO:0000313" key="3">
    <source>
        <dbReference type="Proteomes" id="UP001202943"/>
    </source>
</evidence>
<name>A0AAW5HK04_PSEPU</name>
<sequence length="151" mass="16566">MTPRLQLIARQMERREQQQAPAPMPSGIGGAIEAMIEQAVEERVAAALAEQRRQIEASRPQPTYTDYRQLPPVPKTATPKAIEATIQRDGAGVARAVVINGVRYLALRDAAGQLVRMVSEDQASEVSYNGQPVPPAKLNRPRKLYGNDPEV</sequence>
<organism evidence="2 3">
    <name type="scientific">Pseudomonas putida</name>
    <name type="common">Arthrobacter siderocapsulatus</name>
    <dbReference type="NCBI Taxonomy" id="303"/>
    <lineage>
        <taxon>Bacteria</taxon>
        <taxon>Pseudomonadati</taxon>
        <taxon>Pseudomonadota</taxon>
        <taxon>Gammaproteobacteria</taxon>
        <taxon>Pseudomonadales</taxon>
        <taxon>Pseudomonadaceae</taxon>
        <taxon>Pseudomonas</taxon>
    </lineage>
</organism>
<dbReference type="EMBL" id="JAMHFX010000162">
    <property type="protein sequence ID" value="MCO1621323.1"/>
    <property type="molecule type" value="Genomic_DNA"/>
</dbReference>
<dbReference type="RefSeq" id="WP_252459576.1">
    <property type="nucleotide sequence ID" value="NZ_JAMHFX010000162.1"/>
</dbReference>
<accession>A0AAW5HK04</accession>
<comment type="caution">
    <text evidence="2">The sequence shown here is derived from an EMBL/GenBank/DDBJ whole genome shotgun (WGS) entry which is preliminary data.</text>
</comment>
<proteinExistence type="predicted"/>
<reference evidence="2" key="2">
    <citation type="submission" date="2023-08" db="EMBL/GenBank/DDBJ databases">
        <title>Isolation, Identification, Denitrification Characteristics of A Highly Efficient Aerobic Denitrifying Bacterial Strain DS2.</title>
        <authorList>
            <person name="Wang H."/>
        </authorList>
    </citation>
    <scope>NUCLEOTIDE SEQUENCE</scope>
    <source>
        <strain evidence="2">DS2</strain>
    </source>
</reference>
<feature type="region of interest" description="Disordered" evidence="1">
    <location>
        <begin position="1"/>
        <end position="28"/>
    </location>
</feature>
<dbReference type="AlphaFoldDB" id="A0AAW5HK04"/>
<evidence type="ECO:0000256" key="1">
    <source>
        <dbReference type="SAM" id="MobiDB-lite"/>
    </source>
</evidence>